<name>A0AA86RQY1_9EUKA</name>
<keyword evidence="4" id="KW-1185">Reference proteome</keyword>
<comment type="caution">
    <text evidence="2">The sequence shown here is derived from an EMBL/GenBank/DDBJ whole genome shotgun (WGS) entry which is preliminary data.</text>
</comment>
<gene>
    <name evidence="3" type="ORF">HINF_LOCUS47305</name>
    <name evidence="2" type="ORF">HINF_LOCUS65648</name>
</gene>
<reference evidence="3 4" key="2">
    <citation type="submission" date="2024-07" db="EMBL/GenBank/DDBJ databases">
        <authorList>
            <person name="Akdeniz Z."/>
        </authorList>
    </citation>
    <scope>NUCLEOTIDE SEQUENCE [LARGE SCALE GENOMIC DNA]</scope>
</reference>
<evidence type="ECO:0000256" key="1">
    <source>
        <dbReference type="SAM" id="MobiDB-lite"/>
    </source>
</evidence>
<dbReference type="Proteomes" id="UP001642409">
    <property type="component" value="Unassembled WGS sequence"/>
</dbReference>
<feature type="region of interest" description="Disordered" evidence="1">
    <location>
        <begin position="1"/>
        <end position="26"/>
    </location>
</feature>
<evidence type="ECO:0000313" key="3">
    <source>
        <dbReference type="EMBL" id="CAL6057018.1"/>
    </source>
</evidence>
<dbReference type="AlphaFoldDB" id="A0AA86RQY1"/>
<accession>A0AA86RQY1</accession>
<proteinExistence type="predicted"/>
<evidence type="ECO:0000313" key="2">
    <source>
        <dbReference type="EMBL" id="CAI9978003.1"/>
    </source>
</evidence>
<protein>
    <submittedName>
        <fullName evidence="3">Hypothetical_protein</fullName>
    </submittedName>
</protein>
<dbReference type="EMBL" id="CAXDID020000212">
    <property type="protein sequence ID" value="CAL6057018.1"/>
    <property type="molecule type" value="Genomic_DNA"/>
</dbReference>
<feature type="compositionally biased region" description="Polar residues" evidence="1">
    <location>
        <begin position="1"/>
        <end position="24"/>
    </location>
</feature>
<sequence>MMQSSSKLLNQEQKNSSDTNQSEAPETLYNLSEYDKQMIKKYQSKIQNGILTITCNPDLKSFDFMKFLVIYQLELTGCTNIIPKLESQTIKKLEIIDCNINNRRPKGCIRATLFSRR</sequence>
<reference evidence="2" key="1">
    <citation type="submission" date="2023-06" db="EMBL/GenBank/DDBJ databases">
        <authorList>
            <person name="Kurt Z."/>
        </authorList>
    </citation>
    <scope>NUCLEOTIDE SEQUENCE</scope>
</reference>
<organism evidence="2">
    <name type="scientific">Hexamita inflata</name>
    <dbReference type="NCBI Taxonomy" id="28002"/>
    <lineage>
        <taxon>Eukaryota</taxon>
        <taxon>Metamonada</taxon>
        <taxon>Diplomonadida</taxon>
        <taxon>Hexamitidae</taxon>
        <taxon>Hexamitinae</taxon>
        <taxon>Hexamita</taxon>
    </lineage>
</organism>
<dbReference type="EMBL" id="CATOUU010001182">
    <property type="protein sequence ID" value="CAI9978003.1"/>
    <property type="molecule type" value="Genomic_DNA"/>
</dbReference>
<evidence type="ECO:0000313" key="4">
    <source>
        <dbReference type="Proteomes" id="UP001642409"/>
    </source>
</evidence>